<dbReference type="PANTHER" id="PTHR43228">
    <property type="entry name" value="TWO-COMPONENT RESPONSE REGULATOR"/>
    <property type="match status" value="1"/>
</dbReference>
<feature type="modified residue" description="4-aspartylphosphate" evidence="1">
    <location>
        <position position="53"/>
    </location>
</feature>
<feature type="domain" description="Response regulatory" evidence="2">
    <location>
        <begin position="2"/>
        <end position="118"/>
    </location>
</feature>
<dbReference type="RefSeq" id="WP_268751926.1">
    <property type="nucleotide sequence ID" value="NZ_JAPRFQ010000001.1"/>
</dbReference>
<dbReference type="SUPFAM" id="SSF52172">
    <property type="entry name" value="CheY-like"/>
    <property type="match status" value="1"/>
</dbReference>
<keyword evidence="1" id="KW-0597">Phosphoprotein</keyword>
<organism evidence="3 4">
    <name type="scientific">Aerococcus kribbianus</name>
    <dbReference type="NCBI Taxonomy" id="2999064"/>
    <lineage>
        <taxon>Bacteria</taxon>
        <taxon>Bacillati</taxon>
        <taxon>Bacillota</taxon>
        <taxon>Bacilli</taxon>
        <taxon>Lactobacillales</taxon>
        <taxon>Aerococcaceae</taxon>
        <taxon>Aerococcus</taxon>
    </lineage>
</organism>
<evidence type="ECO:0000259" key="2">
    <source>
        <dbReference type="PROSITE" id="PS50110"/>
    </source>
</evidence>
<dbReference type="SMART" id="SM00448">
    <property type="entry name" value="REC"/>
    <property type="match status" value="1"/>
</dbReference>
<name>A0A9X3FP27_9LACT</name>
<accession>A0A9X3FP27</accession>
<dbReference type="InterPro" id="IPR052048">
    <property type="entry name" value="ST_Response_Regulator"/>
</dbReference>
<sequence length="287" mass="33170">MRFYIIDDDYSIVNILTNLVEQDANDTVVGQSTVPEQALKDLVGLSVDIILIDLLMPVINGIELVHKIRQFHPHIKFIMISQVTDGDLREEAYLEGIEFFINKPLNIIEVQTIIKRVKHGIQMEAQLNTIQDILGTGPQQTQKNSKDYDTRERQERVHQLIAYLGLSSDMAVSDILTIYQIMQEQATGYWPEDLQSELNIDAHEKKIILQRVRRALKRGLENLASRYLNEIDNEISLSYGNVLYGYYNIHREIQYLEKNSDKGGGISMKKFFEGFYLLVNQKDTPFF</sequence>
<dbReference type="Pfam" id="PF08664">
    <property type="entry name" value="YcbB"/>
    <property type="match status" value="1"/>
</dbReference>
<gene>
    <name evidence="3" type="ORF">OW157_03385</name>
</gene>
<dbReference type="EMBL" id="JAPRFR010000001">
    <property type="protein sequence ID" value="MCZ0725611.1"/>
    <property type="molecule type" value="Genomic_DNA"/>
</dbReference>
<reference evidence="3" key="1">
    <citation type="submission" date="2022-12" db="EMBL/GenBank/DDBJ databases">
        <title>Description and comparative metabolic analysis of Aerococcus sp. nov., isolated from the feces of a pig.</title>
        <authorList>
            <person name="Chang Y.-H."/>
        </authorList>
    </citation>
    <scope>NUCLEOTIDE SEQUENCE</scope>
    <source>
        <strain evidence="3">YH-aer222</strain>
    </source>
</reference>
<proteinExistence type="predicted"/>
<dbReference type="InterPro" id="IPR001789">
    <property type="entry name" value="Sig_transdc_resp-reg_receiver"/>
</dbReference>
<dbReference type="PANTHER" id="PTHR43228:SF8">
    <property type="entry name" value="TRANSCRIPTIONAL REGULATORY PROTEIN GLNL"/>
    <property type="match status" value="1"/>
</dbReference>
<keyword evidence="4" id="KW-1185">Reference proteome</keyword>
<dbReference type="PROSITE" id="PS50110">
    <property type="entry name" value="RESPONSE_REGULATORY"/>
    <property type="match status" value="1"/>
</dbReference>
<dbReference type="Proteomes" id="UP001146670">
    <property type="component" value="Unassembled WGS sequence"/>
</dbReference>
<comment type="caution">
    <text evidence="3">The sequence shown here is derived from an EMBL/GenBank/DDBJ whole genome shotgun (WGS) entry which is preliminary data.</text>
</comment>
<dbReference type="InterPro" id="IPR011006">
    <property type="entry name" value="CheY-like_superfamily"/>
</dbReference>
<protein>
    <submittedName>
        <fullName evidence="3">Response regulator</fullName>
    </submittedName>
</protein>
<evidence type="ECO:0000256" key="1">
    <source>
        <dbReference type="PROSITE-ProRule" id="PRU00169"/>
    </source>
</evidence>
<dbReference type="Pfam" id="PF00072">
    <property type="entry name" value="Response_reg"/>
    <property type="match status" value="1"/>
</dbReference>
<dbReference type="InterPro" id="IPR013972">
    <property type="entry name" value="YcbB"/>
</dbReference>
<evidence type="ECO:0000313" key="4">
    <source>
        <dbReference type="Proteomes" id="UP001146670"/>
    </source>
</evidence>
<dbReference type="Gene3D" id="3.40.50.2300">
    <property type="match status" value="1"/>
</dbReference>
<dbReference type="GO" id="GO:0000160">
    <property type="term" value="P:phosphorelay signal transduction system"/>
    <property type="evidence" value="ECO:0007669"/>
    <property type="project" value="InterPro"/>
</dbReference>
<dbReference type="AlphaFoldDB" id="A0A9X3FP27"/>
<evidence type="ECO:0000313" key="3">
    <source>
        <dbReference type="EMBL" id="MCZ0725611.1"/>
    </source>
</evidence>